<accession>A0A1M7JD12</accession>
<comment type="catalytic activity">
    <reaction evidence="1 4">
        <text>[protein]-peptidylproline (omega=180) = [protein]-peptidylproline (omega=0)</text>
        <dbReference type="Rhea" id="RHEA:16237"/>
        <dbReference type="Rhea" id="RHEA-COMP:10747"/>
        <dbReference type="Rhea" id="RHEA-COMP:10748"/>
        <dbReference type="ChEBI" id="CHEBI:83833"/>
        <dbReference type="ChEBI" id="CHEBI:83834"/>
        <dbReference type="EC" id="5.2.1.8"/>
    </reaction>
</comment>
<evidence type="ECO:0000313" key="6">
    <source>
        <dbReference type="EMBL" id="SHM50866.1"/>
    </source>
</evidence>
<feature type="domain" description="PPIase FKBP-type" evidence="5">
    <location>
        <begin position="117"/>
        <end position="220"/>
    </location>
</feature>
<organism evidence="6 7">
    <name type="scientific">Flavobacterium saccharophilum</name>
    <dbReference type="NCBI Taxonomy" id="29534"/>
    <lineage>
        <taxon>Bacteria</taxon>
        <taxon>Pseudomonadati</taxon>
        <taxon>Bacteroidota</taxon>
        <taxon>Flavobacteriia</taxon>
        <taxon>Flavobacteriales</taxon>
        <taxon>Flavobacteriaceae</taxon>
        <taxon>Flavobacterium</taxon>
    </lineage>
</organism>
<evidence type="ECO:0000256" key="2">
    <source>
        <dbReference type="ARBA" id="ARBA00013194"/>
    </source>
</evidence>
<evidence type="ECO:0000256" key="1">
    <source>
        <dbReference type="ARBA" id="ARBA00000971"/>
    </source>
</evidence>
<dbReference type="InterPro" id="IPR046357">
    <property type="entry name" value="PPIase_dom_sf"/>
</dbReference>
<dbReference type="RefSeq" id="WP_072974175.1">
    <property type="nucleotide sequence ID" value="NZ_FRBY01000005.1"/>
</dbReference>
<dbReference type="EMBL" id="FRBY01000005">
    <property type="protein sequence ID" value="SHM50866.1"/>
    <property type="molecule type" value="Genomic_DNA"/>
</dbReference>
<dbReference type="PROSITE" id="PS50059">
    <property type="entry name" value="FKBP_PPIASE"/>
    <property type="match status" value="1"/>
</dbReference>
<dbReference type="OrthoDB" id="1424215at2"/>
<keyword evidence="4 6" id="KW-0413">Isomerase</keyword>
<dbReference type="GO" id="GO:0005509">
    <property type="term" value="F:calcium ion binding"/>
    <property type="evidence" value="ECO:0007669"/>
    <property type="project" value="InterPro"/>
</dbReference>
<protein>
    <recommendedName>
        <fullName evidence="2 4">peptidylprolyl isomerase</fullName>
        <ecNumber evidence="2 4">5.2.1.8</ecNumber>
    </recommendedName>
</protein>
<dbReference type="PROSITE" id="PS51257">
    <property type="entry name" value="PROKAR_LIPOPROTEIN"/>
    <property type="match status" value="1"/>
</dbReference>
<sequence>MNKFKYYFVLLLAGISLVSCNKSDDDDVVVVPLRDYKEQYKADNDSIEKYLKTNYLIVDKVTFDVEIKKIPAGGTQVSIWDQQEYPLEHRDVYNRDINYKVYYLTLNKGVGESPCNTDLVYAAYKGNLLDGTVFDQSYGLGVGFDLYVYKTNPVIDGWGEIFPKFKTGTSTTAADGVITYQNYGAGVMFLPSGLAYFGTPQTGIPTYAPLVFSFKLFELQRLDHDFQVVGGQRTGAPDGVLDYDEDINHDGYNYNLEDKVRFPNMPKELIDDTDGDGIADFMDFDDDGDGYSTRFEITKPEGAPVTGISKYYPFDPLPDNPKTVNTDESETYGIPAFSAAGTPDYTSPGRLRIHVDKDHHSAK</sequence>
<dbReference type="SUPFAM" id="SSF54534">
    <property type="entry name" value="FKBP-like"/>
    <property type="match status" value="1"/>
</dbReference>
<proteinExistence type="predicted"/>
<dbReference type="GO" id="GO:0003755">
    <property type="term" value="F:peptidyl-prolyl cis-trans isomerase activity"/>
    <property type="evidence" value="ECO:0007669"/>
    <property type="project" value="UniProtKB-KW"/>
</dbReference>
<evidence type="ECO:0000313" key="7">
    <source>
        <dbReference type="Proteomes" id="UP000184121"/>
    </source>
</evidence>
<keyword evidence="3 4" id="KW-0697">Rotamase</keyword>
<dbReference type="AlphaFoldDB" id="A0A1M7JD12"/>
<dbReference type="Gene3D" id="4.10.1080.10">
    <property type="entry name" value="TSP type-3 repeat"/>
    <property type="match status" value="1"/>
</dbReference>
<evidence type="ECO:0000259" key="5">
    <source>
        <dbReference type="PROSITE" id="PS50059"/>
    </source>
</evidence>
<dbReference type="Pfam" id="PF00254">
    <property type="entry name" value="FKBP_C"/>
    <property type="match status" value="1"/>
</dbReference>
<reference evidence="7" key="1">
    <citation type="submission" date="2016-11" db="EMBL/GenBank/DDBJ databases">
        <authorList>
            <person name="Varghese N."/>
            <person name="Submissions S."/>
        </authorList>
    </citation>
    <scope>NUCLEOTIDE SEQUENCE [LARGE SCALE GENOMIC DNA]</scope>
    <source>
        <strain evidence="7">DSM 1811</strain>
    </source>
</reference>
<dbReference type="InterPro" id="IPR001179">
    <property type="entry name" value="PPIase_FKBP_dom"/>
</dbReference>
<gene>
    <name evidence="6" type="ORF">SAMN05444366_3302</name>
</gene>
<dbReference type="EC" id="5.2.1.8" evidence="2 4"/>
<evidence type="ECO:0000256" key="3">
    <source>
        <dbReference type="ARBA" id="ARBA00023110"/>
    </source>
</evidence>
<name>A0A1M7JD12_9FLAO</name>
<dbReference type="Proteomes" id="UP000184121">
    <property type="component" value="Unassembled WGS sequence"/>
</dbReference>
<keyword evidence="7" id="KW-1185">Reference proteome</keyword>
<evidence type="ECO:0000256" key="4">
    <source>
        <dbReference type="PROSITE-ProRule" id="PRU00277"/>
    </source>
</evidence>
<dbReference type="STRING" id="29534.SAMN05444366_3302"/>
<dbReference type="Gene3D" id="3.10.50.40">
    <property type="match status" value="1"/>
</dbReference>
<dbReference type="InterPro" id="IPR028974">
    <property type="entry name" value="TSP_type-3_rpt"/>
</dbReference>